<keyword evidence="3 5" id="KW-1133">Transmembrane helix</keyword>
<sequence length="214" mass="23803">MMSRTLPLSDGASVRLIEAGRGDPLLLIHGVGMRAEAWEQQMAALSAHHHVIAVDICRGTALRPCCRRLRACPISSPGRRDWSRRWTWVRSIWPATPWARWFRRAWRSSVPTWSGGWHCSTRSIAARPKLAPPSWPAPTRSRADPRWLQAAFTSAKIAAIVMVLSVAIGLLASLALVRGRFRGRAVLRGFFLTPMVLPVVIIAARFAPPSYGWG</sequence>
<name>A0A3D9Y1G3_PARVE</name>
<evidence type="ECO:0000256" key="2">
    <source>
        <dbReference type="ARBA" id="ARBA00022692"/>
    </source>
</evidence>
<dbReference type="GO" id="GO:0005886">
    <property type="term" value="C:plasma membrane"/>
    <property type="evidence" value="ECO:0007669"/>
    <property type="project" value="UniProtKB-SubCell"/>
</dbReference>
<evidence type="ECO:0000313" key="7">
    <source>
        <dbReference type="EMBL" id="REF73029.1"/>
    </source>
</evidence>
<dbReference type="EMBL" id="QTUJ01000001">
    <property type="protein sequence ID" value="REF73029.1"/>
    <property type="molecule type" value="Genomic_DNA"/>
</dbReference>
<dbReference type="PROSITE" id="PS50928">
    <property type="entry name" value="ABC_TM1"/>
    <property type="match status" value="1"/>
</dbReference>
<evidence type="ECO:0000256" key="5">
    <source>
        <dbReference type="SAM" id="Phobius"/>
    </source>
</evidence>
<organism evidence="7 8">
    <name type="scientific">Paracoccus versutus</name>
    <name type="common">Thiobacillus versutus</name>
    <dbReference type="NCBI Taxonomy" id="34007"/>
    <lineage>
        <taxon>Bacteria</taxon>
        <taxon>Pseudomonadati</taxon>
        <taxon>Pseudomonadota</taxon>
        <taxon>Alphaproteobacteria</taxon>
        <taxon>Rhodobacterales</taxon>
        <taxon>Paracoccaceae</taxon>
        <taxon>Paracoccus</taxon>
    </lineage>
</organism>
<gene>
    <name evidence="7" type="ORF">BDD41_1536</name>
</gene>
<dbReference type="InterPro" id="IPR029058">
    <property type="entry name" value="AB_hydrolase_fold"/>
</dbReference>
<protein>
    <recommendedName>
        <fullName evidence="6">ABC transmembrane type-1 domain-containing protein</fullName>
    </recommendedName>
</protein>
<feature type="transmembrane region" description="Helical" evidence="5">
    <location>
        <begin position="189"/>
        <end position="207"/>
    </location>
</feature>
<feature type="domain" description="ABC transmembrane type-1" evidence="6">
    <location>
        <begin position="151"/>
        <end position="214"/>
    </location>
</feature>
<evidence type="ECO:0000256" key="1">
    <source>
        <dbReference type="ARBA" id="ARBA00004651"/>
    </source>
</evidence>
<evidence type="ECO:0000256" key="4">
    <source>
        <dbReference type="ARBA" id="ARBA00023136"/>
    </source>
</evidence>
<dbReference type="SUPFAM" id="SSF161098">
    <property type="entry name" value="MetI-like"/>
    <property type="match status" value="1"/>
</dbReference>
<dbReference type="InterPro" id="IPR035906">
    <property type="entry name" value="MetI-like_sf"/>
</dbReference>
<keyword evidence="4 5" id="KW-0472">Membrane</keyword>
<dbReference type="GO" id="GO:0055085">
    <property type="term" value="P:transmembrane transport"/>
    <property type="evidence" value="ECO:0007669"/>
    <property type="project" value="InterPro"/>
</dbReference>
<evidence type="ECO:0000256" key="3">
    <source>
        <dbReference type="ARBA" id="ARBA00022989"/>
    </source>
</evidence>
<dbReference type="Proteomes" id="UP000256941">
    <property type="component" value="Unassembled WGS sequence"/>
</dbReference>
<dbReference type="SUPFAM" id="SSF53474">
    <property type="entry name" value="alpha/beta-Hydrolases"/>
    <property type="match status" value="1"/>
</dbReference>
<evidence type="ECO:0000259" key="6">
    <source>
        <dbReference type="PROSITE" id="PS50928"/>
    </source>
</evidence>
<comment type="subcellular location">
    <subcellularLocation>
        <location evidence="1">Cell membrane</location>
        <topology evidence="1">Multi-pass membrane protein</topology>
    </subcellularLocation>
</comment>
<dbReference type="InterPro" id="IPR000515">
    <property type="entry name" value="MetI-like"/>
</dbReference>
<keyword evidence="2 5" id="KW-0812">Transmembrane</keyword>
<dbReference type="Gene3D" id="1.10.3720.10">
    <property type="entry name" value="MetI-like"/>
    <property type="match status" value="1"/>
</dbReference>
<proteinExistence type="predicted"/>
<reference evidence="7 8" key="1">
    <citation type="submission" date="2018-08" db="EMBL/GenBank/DDBJ databases">
        <title>Genomic Encyclopedia of Archaeal and Bacterial Type Strains, Phase II (KMG-II): from individual species to whole genera.</title>
        <authorList>
            <person name="Goeker M."/>
        </authorList>
    </citation>
    <scope>NUCLEOTIDE SEQUENCE [LARGE SCALE GENOMIC DNA]</scope>
    <source>
        <strain evidence="7 8">DSM 17099</strain>
    </source>
</reference>
<accession>A0A3D9Y1G3</accession>
<feature type="transmembrane region" description="Helical" evidence="5">
    <location>
        <begin position="157"/>
        <end position="177"/>
    </location>
</feature>
<comment type="caution">
    <text evidence="7">The sequence shown here is derived from an EMBL/GenBank/DDBJ whole genome shotgun (WGS) entry which is preliminary data.</text>
</comment>
<evidence type="ECO:0000313" key="8">
    <source>
        <dbReference type="Proteomes" id="UP000256941"/>
    </source>
</evidence>
<dbReference type="CDD" id="cd06261">
    <property type="entry name" value="TM_PBP2"/>
    <property type="match status" value="1"/>
</dbReference>
<dbReference type="AlphaFoldDB" id="A0A3D9Y1G3"/>
<dbReference type="Gene3D" id="3.40.50.1820">
    <property type="entry name" value="alpha/beta hydrolase"/>
    <property type="match status" value="1"/>
</dbReference>